<dbReference type="Proteomes" id="UP000188320">
    <property type="component" value="Unassembled WGS sequence"/>
</dbReference>
<name>A0A1R1PGL1_ZANCU</name>
<comment type="caution">
    <text evidence="4">The sequence shown here is derived from an EMBL/GenBank/DDBJ whole genome shotgun (WGS) entry which is preliminary data.</text>
</comment>
<proteinExistence type="predicted"/>
<accession>A0A1R1PGL1</accession>
<evidence type="ECO:0000256" key="2">
    <source>
        <dbReference type="SAM" id="MobiDB-lite"/>
    </source>
</evidence>
<feature type="region of interest" description="Disordered" evidence="2">
    <location>
        <begin position="1"/>
        <end position="96"/>
    </location>
</feature>
<dbReference type="EMBL" id="LSSK01001304">
    <property type="protein sequence ID" value="OMH80114.1"/>
    <property type="molecule type" value="Genomic_DNA"/>
</dbReference>
<organism evidence="4 5">
    <name type="scientific">Zancudomyces culisetae</name>
    <name type="common">Gut fungus</name>
    <name type="synonym">Smittium culisetae</name>
    <dbReference type="NCBI Taxonomy" id="1213189"/>
    <lineage>
        <taxon>Eukaryota</taxon>
        <taxon>Fungi</taxon>
        <taxon>Fungi incertae sedis</taxon>
        <taxon>Zoopagomycota</taxon>
        <taxon>Kickxellomycotina</taxon>
        <taxon>Harpellomycetes</taxon>
        <taxon>Harpellales</taxon>
        <taxon>Legeriomycetaceae</taxon>
        <taxon>Zancudomyces</taxon>
    </lineage>
</organism>
<protein>
    <submittedName>
        <fullName evidence="4">Uncharacterized protein</fullName>
    </submittedName>
</protein>
<feature type="region of interest" description="Disordered" evidence="2">
    <location>
        <begin position="175"/>
        <end position="231"/>
    </location>
</feature>
<feature type="region of interest" description="Disordered" evidence="2">
    <location>
        <begin position="301"/>
        <end position="320"/>
    </location>
</feature>
<feature type="compositionally biased region" description="Acidic residues" evidence="2">
    <location>
        <begin position="220"/>
        <end position="231"/>
    </location>
</feature>
<reference evidence="4" key="1">
    <citation type="submission" date="2017-01" db="EMBL/GenBank/DDBJ databases">
        <authorList>
            <person name="Mah S.A."/>
            <person name="Swanson W.J."/>
            <person name="Moy G.W."/>
            <person name="Vacquier V.D."/>
        </authorList>
    </citation>
    <scope>NUCLEOTIDE SEQUENCE [LARGE SCALE GENOMIC DNA]</scope>
    <source>
        <strain evidence="4">COL-18-3</strain>
    </source>
</reference>
<evidence type="ECO:0000313" key="3">
    <source>
        <dbReference type="EMBL" id="OMH79024.1"/>
    </source>
</evidence>
<reference evidence="5" key="2">
    <citation type="submission" date="2017-01" db="EMBL/GenBank/DDBJ databases">
        <authorList>
            <person name="Wang Y."/>
            <person name="White M."/>
            <person name="Kvist S."/>
            <person name="Moncalvo J.-M."/>
        </authorList>
    </citation>
    <scope>NUCLEOTIDE SEQUENCE [LARGE SCALE GENOMIC DNA]</scope>
    <source>
        <strain evidence="5">COL-18-3</strain>
    </source>
</reference>
<gene>
    <name evidence="4" type="ORF">AX774_g6441</name>
    <name evidence="3" type="ORF">AX774_g7576</name>
</gene>
<dbReference type="EMBL" id="LSSK01001695">
    <property type="protein sequence ID" value="OMH79024.1"/>
    <property type="molecule type" value="Genomic_DNA"/>
</dbReference>
<feature type="compositionally biased region" description="Polar residues" evidence="2">
    <location>
        <begin position="306"/>
        <end position="320"/>
    </location>
</feature>
<dbReference type="Gene3D" id="1.20.5.340">
    <property type="match status" value="1"/>
</dbReference>
<keyword evidence="5" id="KW-1185">Reference proteome</keyword>
<feature type="compositionally biased region" description="Polar residues" evidence="2">
    <location>
        <begin position="14"/>
        <end position="25"/>
    </location>
</feature>
<keyword evidence="1" id="KW-0175">Coiled coil</keyword>
<feature type="coiled-coil region" evidence="1">
    <location>
        <begin position="509"/>
        <end position="546"/>
    </location>
</feature>
<dbReference type="OrthoDB" id="5567429at2759"/>
<dbReference type="AlphaFoldDB" id="A0A1R1PGL1"/>
<evidence type="ECO:0000313" key="4">
    <source>
        <dbReference type="EMBL" id="OMH80114.1"/>
    </source>
</evidence>
<evidence type="ECO:0000313" key="5">
    <source>
        <dbReference type="Proteomes" id="UP000188320"/>
    </source>
</evidence>
<feature type="coiled-coil region" evidence="1">
    <location>
        <begin position="343"/>
        <end position="469"/>
    </location>
</feature>
<evidence type="ECO:0000256" key="1">
    <source>
        <dbReference type="SAM" id="Coils"/>
    </source>
</evidence>
<sequence>MDAGTGQDPGVENEISSAMTTTGVNSVGGGEDQYENTNFYSAGRSPSLEGPSRNSREYTDGNGVSNDHGSIRRIGSIGSNESEPRRRISRRISVPPPIVPSSPTAVVDMEQVFGKIYSAKSAPAMSLVSAANTVNASVQEEKVMEELIMKDLSQKTEKITLREKKREEMVEVSPGGYLQDGFHTKPGESTGNIKGPKRSFVDILTPKKSKKNSRINGQLGDEEGESYSVDEDDNDEEYKQLEIMQYVKTPNRAPAPPKRACFEFPSDGNSKEEGSESIDVGVAGFEEESLMDMQIPFFEQHHSKNNNDGSGDNELYNNDNSSGLDYQEIVRQRLGSQLNEHQLKMITDIIKEVENNKESEKQTLSEQLESERANLWNIEREYKEYLDLSGEYMDARDRANEELTKELAELTLERRAIHEQVNQLSNQVEQLQAELSSAQHELQSNREVVQQLEGAKRELENDIAVAAEREQMIFSHFSKQVAAEKDKNGQLEQQLMKLGGDNSYFKSQINRLELSLKRAKSEVQNLKDENLDLQKMYNDLEDYTKNAFLESYSGFELGVNGSSINNQCPSVAQQFAGLSYTVANTGINGVITLNTAPNINTYEYIGITVPNSSTGALPASTSSRGVRSNTLSLRYPTINRGSCRMLPDDDDSPKKNLSISFFSIFPFTTSLSNPINILMMIGTSIDSTNNATAGITPSRIDSTTFGSLLIHLNPARFCRFFKFANPEKNAVGIDHSSIIATHTHIDTTRIPFFSAILTPKFFHTTSLGSMSEYRFFLITLTCVLISDIRVRVYLCADSISLNNKNADVVFGDSSTLFCSSSISLFIVLTSAAPYSIASTFSPTTPINPTFTFLRLISCFFFPFDSSISFFFSFLAASVNVFSSTSLHLSLSSIASFRSPRSFTGYTARTSPLSSSSISWIPSLVFFPVDIPLTKTVYALIFFCFSYFISKHCRSPAAFLIA</sequence>